<organism evidence="1 2">
    <name type="scientific">Acidianus hospitalis</name>
    <dbReference type="NCBI Taxonomy" id="563177"/>
    <lineage>
        <taxon>Archaea</taxon>
        <taxon>Thermoproteota</taxon>
        <taxon>Thermoprotei</taxon>
        <taxon>Sulfolobales</taxon>
        <taxon>Sulfolobaceae</taxon>
        <taxon>Acidianus</taxon>
    </lineage>
</organism>
<reference evidence="1 2" key="1">
    <citation type="journal article" date="2015" name="Appl. Environ. Microbiol.">
        <title>Nanoarchaeota, Their Sulfolobales Host, and Nanoarchaeota Virus Distribution across Yellowstone National Park Hot Springs.</title>
        <authorList>
            <person name="Munson-McGee J.H."/>
            <person name="Field E.K."/>
            <person name="Bateson M."/>
            <person name="Rooney C."/>
            <person name="Stepanauskas R."/>
            <person name="Young M.J."/>
        </authorList>
    </citation>
    <scope>NUCLEOTIDE SEQUENCE [LARGE SCALE GENOMIC DNA]</scope>
    <source>
        <strain evidence="1">SCGC AC-742_N10</strain>
    </source>
</reference>
<dbReference type="GO" id="GO:0016874">
    <property type="term" value="F:ligase activity"/>
    <property type="evidence" value="ECO:0007669"/>
    <property type="project" value="UniProtKB-KW"/>
</dbReference>
<dbReference type="Pfam" id="PF09754">
    <property type="entry name" value="PAC2"/>
    <property type="match status" value="1"/>
</dbReference>
<dbReference type="SUPFAM" id="SSF159659">
    <property type="entry name" value="Cgl1923-like"/>
    <property type="match status" value="1"/>
</dbReference>
<evidence type="ECO:0000313" key="2">
    <source>
        <dbReference type="Proteomes" id="UP000245638"/>
    </source>
</evidence>
<accession>A0A2T9XBZ7</accession>
<sequence>MSKLSFEIRESYIPQLTKPSYMIIGLPDAGLVGEIATEFLIEKGGFKEYGEVFSKKYIPPVMHVTNGIAKSPLRVYHNVNTIILHAWTALPASSAYPLAEFIVDYAKKYGIDTIISITGVPIPNRLDIEKPTAYWIASEEGLSEELSNTNLMQKFDDGYIAGPYAPILLEASRKNVRNFVVVVESFLDIPDPEASAVALDIISKYIGFSIDVSSLLKEAEEIRAKIKGLMEQTKKELPSYSSVRPMSYA</sequence>
<dbReference type="InterPro" id="IPR038389">
    <property type="entry name" value="PSMG2_sf"/>
</dbReference>
<keyword evidence="1" id="KW-0436">Ligase</keyword>
<proteinExistence type="predicted"/>
<dbReference type="PANTHER" id="PTHR35610:SF3">
    <property type="entry name" value="PROTEASOME ASSEMBLY CHAPERONE FAMILY PROTEIN"/>
    <property type="match status" value="1"/>
</dbReference>
<evidence type="ECO:0000313" key="1">
    <source>
        <dbReference type="EMBL" id="PVU77630.1"/>
    </source>
</evidence>
<dbReference type="AlphaFoldDB" id="A0A2T9XBZ7"/>
<protein>
    <submittedName>
        <fullName evidence="1">Carboxylate--amine ligase</fullName>
    </submittedName>
</protein>
<dbReference type="InterPro" id="IPR019151">
    <property type="entry name" value="Proteasome_assmbl_chaperone_2"/>
</dbReference>
<name>A0A2T9XBZ7_9CREN</name>
<dbReference type="PANTHER" id="PTHR35610">
    <property type="entry name" value="3-ISOPROPYLMALATE DEHYDRATASE-RELATED"/>
    <property type="match status" value="1"/>
</dbReference>
<dbReference type="Gene3D" id="3.40.50.10900">
    <property type="entry name" value="PAC-like subunit"/>
    <property type="match status" value="1"/>
</dbReference>
<comment type="caution">
    <text evidence="1">The sequence shown here is derived from an EMBL/GenBank/DDBJ whole genome shotgun (WGS) entry which is preliminary data.</text>
</comment>
<dbReference type="EMBL" id="QEFD01000018">
    <property type="protein sequence ID" value="PVU77630.1"/>
    <property type="molecule type" value="Genomic_DNA"/>
</dbReference>
<dbReference type="Proteomes" id="UP000245638">
    <property type="component" value="Unassembled WGS sequence"/>
</dbReference>
<gene>
    <name evidence="1" type="ORF">DDW13_00465</name>
</gene>